<gene>
    <name evidence="3" type="ORF">CKF48_05140</name>
</gene>
<sequence length="218" mass="26115">MNPFYVFFLRILITVPVSVLTWLISYFFMNYGFWMSGLIGAGVGVFTYWLSGIIIVHRWMKSKGLKRKEFRFIQDNLDDARIKMSRLHRALMAIRHWPSGRQRKDFIKVTKRIYQLVQKEPRRFYQAESFFYSHLDSAVELAEKYVFLSSQPKKDWELEQSLTETRKTLQELMVHVDKDLRSVLANDIDDLHYEIDVAKHNIKKLKDEKTNDESRRLK</sequence>
<dbReference type="Proteomes" id="UP000215137">
    <property type="component" value="Chromosome"/>
</dbReference>
<accession>A0A248TEY7</accession>
<dbReference type="RefSeq" id="WP_095370332.1">
    <property type="nucleotide sequence ID" value="NZ_CP022983.1"/>
</dbReference>
<reference evidence="3 4" key="1">
    <citation type="submission" date="2017-08" db="EMBL/GenBank/DDBJ databases">
        <title>Complete Genome Sequence of Bacillus kochii Oregon-R-modENCODE STRAIN BDGP4, isolated from Drosophila melanogaster gut.</title>
        <authorList>
            <person name="Wan K.H."/>
            <person name="Yu C."/>
            <person name="Park S."/>
            <person name="Hammonds A.S."/>
            <person name="Booth B.W."/>
            <person name="Celniker S.E."/>
        </authorList>
    </citation>
    <scope>NUCLEOTIDE SEQUENCE [LARGE SCALE GENOMIC DNA]</scope>
    <source>
        <strain evidence="3 4">BDGP4</strain>
    </source>
</reference>
<feature type="coiled-coil region" evidence="1">
    <location>
        <begin position="188"/>
        <end position="215"/>
    </location>
</feature>
<evidence type="ECO:0000313" key="4">
    <source>
        <dbReference type="Proteomes" id="UP000215137"/>
    </source>
</evidence>
<feature type="transmembrane region" description="Helical" evidence="2">
    <location>
        <begin position="34"/>
        <end position="56"/>
    </location>
</feature>
<dbReference type="AlphaFoldDB" id="A0A248TEY7"/>
<keyword evidence="1" id="KW-0175">Coiled coil</keyword>
<keyword evidence="4" id="KW-1185">Reference proteome</keyword>
<evidence type="ECO:0000256" key="2">
    <source>
        <dbReference type="SAM" id="Phobius"/>
    </source>
</evidence>
<protein>
    <submittedName>
        <fullName evidence="3">Protein xpaC</fullName>
    </submittedName>
</protein>
<evidence type="ECO:0000256" key="1">
    <source>
        <dbReference type="SAM" id="Coils"/>
    </source>
</evidence>
<proteinExistence type="predicted"/>
<keyword evidence="2" id="KW-0472">Membrane</keyword>
<feature type="transmembrane region" description="Helical" evidence="2">
    <location>
        <begin position="7"/>
        <end position="28"/>
    </location>
</feature>
<evidence type="ECO:0000313" key="3">
    <source>
        <dbReference type="EMBL" id="ASV66757.1"/>
    </source>
</evidence>
<dbReference type="Pfam" id="PF10112">
    <property type="entry name" value="Halogen_Hydrol"/>
    <property type="match status" value="1"/>
</dbReference>
<keyword evidence="2" id="KW-0812">Transmembrane</keyword>
<organism evidence="3 4">
    <name type="scientific">Cytobacillus kochii</name>
    <dbReference type="NCBI Taxonomy" id="859143"/>
    <lineage>
        <taxon>Bacteria</taxon>
        <taxon>Bacillati</taxon>
        <taxon>Bacillota</taxon>
        <taxon>Bacilli</taxon>
        <taxon>Bacillales</taxon>
        <taxon>Bacillaceae</taxon>
        <taxon>Cytobacillus</taxon>
    </lineage>
</organism>
<name>A0A248TEY7_9BACI</name>
<dbReference type="KEGG" id="bko:CKF48_05140"/>
<dbReference type="InterPro" id="IPR018770">
    <property type="entry name" value="ChloroindolylP_hydrolase"/>
</dbReference>
<dbReference type="OrthoDB" id="2081028at2"/>
<keyword evidence="2" id="KW-1133">Transmembrane helix</keyword>
<dbReference type="EMBL" id="CP022983">
    <property type="protein sequence ID" value="ASV66757.1"/>
    <property type="molecule type" value="Genomic_DNA"/>
</dbReference>